<dbReference type="RefSeq" id="WP_188602689.1">
    <property type="nucleotide sequence ID" value="NZ_AP026830.1"/>
</dbReference>
<dbReference type="InterPro" id="IPR003959">
    <property type="entry name" value="ATPase_AAA_core"/>
</dbReference>
<feature type="region of interest" description="Disordered" evidence="1">
    <location>
        <begin position="525"/>
        <end position="553"/>
    </location>
</feature>
<dbReference type="AlphaFoldDB" id="A0A830EHN0"/>
<dbReference type="Proteomes" id="UP001060771">
    <property type="component" value="Chromosome"/>
</dbReference>
<dbReference type="GO" id="GO:0016887">
    <property type="term" value="F:ATP hydrolysis activity"/>
    <property type="evidence" value="ECO:0007669"/>
    <property type="project" value="InterPro"/>
</dbReference>
<evidence type="ECO:0000256" key="2">
    <source>
        <dbReference type="SAM" id="Phobius"/>
    </source>
</evidence>
<reference evidence="5" key="2">
    <citation type="submission" date="2020-09" db="EMBL/GenBank/DDBJ databases">
        <authorList>
            <person name="Sun Q."/>
            <person name="Ohkuma M."/>
        </authorList>
    </citation>
    <scope>NUCLEOTIDE SEQUENCE</scope>
    <source>
        <strain evidence="5">JCM 11219</strain>
    </source>
</reference>
<gene>
    <name evidence="5" type="ORF">GCM10007112_06670</name>
    <name evidence="4" type="ORF">Vsou_04450</name>
</gene>
<keyword evidence="2" id="KW-0812">Transmembrane</keyword>
<dbReference type="EMBL" id="BMNM01000002">
    <property type="protein sequence ID" value="GGI72552.1"/>
    <property type="molecule type" value="Genomic_DNA"/>
</dbReference>
<evidence type="ECO:0000313" key="7">
    <source>
        <dbReference type="Proteomes" id="UP001060771"/>
    </source>
</evidence>
<feature type="transmembrane region" description="Helical" evidence="2">
    <location>
        <begin position="55"/>
        <end position="85"/>
    </location>
</feature>
<feature type="domain" description="ATPase AAA-type core" evidence="3">
    <location>
        <begin position="602"/>
        <end position="675"/>
    </location>
</feature>
<dbReference type="SUPFAM" id="SSF52540">
    <property type="entry name" value="P-loop containing nucleoside triphosphate hydrolases"/>
    <property type="match status" value="1"/>
</dbReference>
<organism evidence="5 6">
    <name type="scientific">Vulcanisaeta souniana JCM 11219</name>
    <dbReference type="NCBI Taxonomy" id="1293586"/>
    <lineage>
        <taxon>Archaea</taxon>
        <taxon>Thermoproteota</taxon>
        <taxon>Thermoprotei</taxon>
        <taxon>Thermoproteales</taxon>
        <taxon>Thermoproteaceae</taxon>
        <taxon>Vulcanisaeta</taxon>
    </lineage>
</organism>
<accession>A0A830EHN0</accession>
<reference evidence="5" key="1">
    <citation type="journal article" date="2014" name="Int. J. Syst. Evol. Microbiol.">
        <title>Complete genome sequence of Corynebacterium casei LMG S-19264T (=DSM 44701T), isolated from a smear-ripened cheese.</title>
        <authorList>
            <consortium name="US DOE Joint Genome Institute (JGI-PGF)"/>
            <person name="Walter F."/>
            <person name="Albersmeier A."/>
            <person name="Kalinowski J."/>
            <person name="Ruckert C."/>
        </authorList>
    </citation>
    <scope>NUCLEOTIDE SEQUENCE</scope>
    <source>
        <strain evidence="5">JCM 11219</strain>
    </source>
</reference>
<evidence type="ECO:0000259" key="3">
    <source>
        <dbReference type="Pfam" id="PF00004"/>
    </source>
</evidence>
<name>A0A830EHN0_9CREN</name>
<evidence type="ECO:0000256" key="1">
    <source>
        <dbReference type="SAM" id="MobiDB-lite"/>
    </source>
</evidence>
<dbReference type="Pfam" id="PF00004">
    <property type="entry name" value="AAA"/>
    <property type="match status" value="1"/>
</dbReference>
<feature type="transmembrane region" description="Helical" evidence="2">
    <location>
        <begin position="253"/>
        <end position="271"/>
    </location>
</feature>
<feature type="compositionally biased region" description="Basic and acidic residues" evidence="1">
    <location>
        <begin position="525"/>
        <end position="547"/>
    </location>
</feature>
<keyword evidence="7" id="KW-1185">Reference proteome</keyword>
<sequence>MEQNAITNAFYTAMDAIAAVTLYVVFPIVPVYVFVVLLTMVLASSILNKYGLSTAIIITYVIFIFITTLNHASLIIMPLLLLTYLVTEAGVVNDIAVISWSLLFTPIYWLSIPLSMLPSAKGYGIRSTVIFSLLTLLYAVAYAYMGIEWVPVTMLHVNNLDLVKGILLMLSGGYGYLTTTYGELSNASLYFLLVIVVVIPPLLSRYLARFITFLNLNVYVNYAIMNLMPLLVTTALLYVPLAINVGSYEATPLLLLGSLIAGSLGYAFDYLRRIMEITLPRVMTARRKAPTIIPITDPLVIMEYNQWAKKLPSDDSSLVSNAINTVSKTGLLVLQSSLPQDKMELISKVLFGYARAKGFIIKGDVNYIPSDVDWFVRTHEKSLLVFMPNNLNKKLVPKLMEYIKQSRANIILINIDDSLFSKLRKYGIEVITHSAVKVGEEKQSQVNNASVGSTEQPRPVMPNLAVNTSPAGTSAGEDIKARDKSEQAIGKEIMVNNSITTKSTEESKPVTDLGGKEGSVIKLNNERAEEERKRKMEKGNENKREVAKAQSKGKPVTNVTLTLDPVDLINMSIKSKLIDYIDSSIRLRDMLSNLGLKYVSSILIIGPPKSGKTALINHVAKHLGIQVIDYKDPSISVLDNAIIHVPSLEKAFSEDSNHIRRLMSIAKAKHFVVVIESSNPWSIDADFIKGNVDAIVPILPIDEDYIDTITQEKLKVSMKDREVIRGIIKSCPAVEAIEKVKLYLSGRDGSDVVCEDMFRKFQEFARSLSLK</sequence>
<protein>
    <recommendedName>
        <fullName evidence="3">ATPase AAA-type core domain-containing protein</fullName>
    </recommendedName>
</protein>
<feature type="transmembrane region" description="Helical" evidence="2">
    <location>
        <begin position="97"/>
        <end position="117"/>
    </location>
</feature>
<feature type="transmembrane region" description="Helical" evidence="2">
    <location>
        <begin position="219"/>
        <end position="241"/>
    </location>
</feature>
<feature type="transmembrane region" description="Helical" evidence="2">
    <location>
        <begin position="129"/>
        <end position="147"/>
    </location>
</feature>
<feature type="transmembrane region" description="Helical" evidence="2">
    <location>
        <begin position="20"/>
        <end position="43"/>
    </location>
</feature>
<dbReference type="Gene3D" id="3.40.50.300">
    <property type="entry name" value="P-loop containing nucleotide triphosphate hydrolases"/>
    <property type="match status" value="1"/>
</dbReference>
<evidence type="ECO:0000313" key="6">
    <source>
        <dbReference type="Proteomes" id="UP000657075"/>
    </source>
</evidence>
<dbReference type="InterPro" id="IPR027417">
    <property type="entry name" value="P-loop_NTPase"/>
</dbReference>
<keyword evidence="2" id="KW-1133">Transmembrane helix</keyword>
<dbReference type="Proteomes" id="UP000657075">
    <property type="component" value="Unassembled WGS sequence"/>
</dbReference>
<dbReference type="EMBL" id="AP026830">
    <property type="protein sequence ID" value="BDR91352.1"/>
    <property type="molecule type" value="Genomic_DNA"/>
</dbReference>
<dbReference type="GO" id="GO:0005524">
    <property type="term" value="F:ATP binding"/>
    <property type="evidence" value="ECO:0007669"/>
    <property type="project" value="InterPro"/>
</dbReference>
<proteinExistence type="predicted"/>
<evidence type="ECO:0000313" key="5">
    <source>
        <dbReference type="EMBL" id="GGI72552.1"/>
    </source>
</evidence>
<evidence type="ECO:0000313" key="4">
    <source>
        <dbReference type="EMBL" id="BDR91352.1"/>
    </source>
</evidence>
<keyword evidence="2" id="KW-0472">Membrane</keyword>
<reference evidence="7" key="3">
    <citation type="submission" date="2022-09" db="EMBL/GenBank/DDBJ databases">
        <title>Complete genome sequence of Vulcanisaeta souniana.</title>
        <authorList>
            <person name="Kato S."/>
            <person name="Itoh T."/>
            <person name="Ohkuma M."/>
        </authorList>
    </citation>
    <scope>NUCLEOTIDE SEQUENCE [LARGE SCALE GENOMIC DNA]</scope>
    <source>
        <strain evidence="7">JCM 11219</strain>
    </source>
</reference>
<feature type="transmembrane region" description="Helical" evidence="2">
    <location>
        <begin position="187"/>
        <end position="207"/>
    </location>
</feature>
<reference evidence="4" key="4">
    <citation type="journal article" date="2023" name="Microbiol. Resour. Announc.">
        <title>Complete Genome Sequence of Vulcanisaeta souniana Strain IC-059, a Hyperthermophilic Archaeon Isolated from Hot Spring Water in Japan.</title>
        <authorList>
            <person name="Kato S."/>
            <person name="Itoh T."/>
            <person name="Wu L."/>
            <person name="Ma J."/>
            <person name="Ohkuma M."/>
        </authorList>
    </citation>
    <scope>NUCLEOTIDE SEQUENCE</scope>
    <source>
        <strain evidence="4">JCM 11219</strain>
    </source>
</reference>
<dbReference type="GeneID" id="76205999"/>
<dbReference type="OrthoDB" id="28993at2157"/>